<reference evidence="1 2" key="1">
    <citation type="submission" date="2020-04" db="EMBL/GenBank/DDBJ databases">
        <authorList>
            <person name="Wallbank WR R."/>
            <person name="Pardo Diaz C."/>
            <person name="Kozak K."/>
            <person name="Martin S."/>
            <person name="Jiggins C."/>
            <person name="Moest M."/>
            <person name="Warren A I."/>
            <person name="Byers J.R.P. K."/>
            <person name="Montejo-Kovacevich G."/>
            <person name="Yen C E."/>
        </authorList>
    </citation>
    <scope>NUCLEOTIDE SEQUENCE [LARGE SCALE GENOMIC DNA]</scope>
</reference>
<dbReference type="OrthoDB" id="7481186at2759"/>
<comment type="caution">
    <text evidence="1">The sequence shown here is derived from an EMBL/GenBank/DDBJ whole genome shotgun (WGS) entry which is preliminary data.</text>
</comment>
<name>A0A8S1APM2_ARCPL</name>
<dbReference type="EMBL" id="CADEBD010000337">
    <property type="protein sequence ID" value="CAB3247719.1"/>
    <property type="molecule type" value="Genomic_DNA"/>
</dbReference>
<evidence type="ECO:0000313" key="2">
    <source>
        <dbReference type="Proteomes" id="UP000494256"/>
    </source>
</evidence>
<proteinExistence type="predicted"/>
<evidence type="ECO:0000313" key="1">
    <source>
        <dbReference type="EMBL" id="CAB3247719.1"/>
    </source>
</evidence>
<protein>
    <submittedName>
        <fullName evidence="1">Uncharacterized protein</fullName>
    </submittedName>
</protein>
<gene>
    <name evidence="1" type="ORF">APLA_LOCUS12087</name>
</gene>
<organism evidence="1 2">
    <name type="scientific">Arctia plantaginis</name>
    <name type="common">Wood tiger moth</name>
    <name type="synonym">Phalaena plantaginis</name>
    <dbReference type="NCBI Taxonomy" id="874455"/>
    <lineage>
        <taxon>Eukaryota</taxon>
        <taxon>Metazoa</taxon>
        <taxon>Ecdysozoa</taxon>
        <taxon>Arthropoda</taxon>
        <taxon>Hexapoda</taxon>
        <taxon>Insecta</taxon>
        <taxon>Pterygota</taxon>
        <taxon>Neoptera</taxon>
        <taxon>Endopterygota</taxon>
        <taxon>Lepidoptera</taxon>
        <taxon>Glossata</taxon>
        <taxon>Ditrysia</taxon>
        <taxon>Noctuoidea</taxon>
        <taxon>Erebidae</taxon>
        <taxon>Arctiinae</taxon>
        <taxon>Arctia</taxon>
    </lineage>
</organism>
<dbReference type="Proteomes" id="UP000494256">
    <property type="component" value="Unassembled WGS sequence"/>
</dbReference>
<sequence length="124" mass="13554">MVMKEQLDSKFAVIQYGQEQLDSKFVAIQKQMKDDQQLLLFAVSEKRVARLETLSVAAAGSGVVGIVHAPNVKVLSDDGSTSWIAYYQQFQTVTTVNGWTDKQCLTALTVALRRAGVDSSRGTA</sequence>
<accession>A0A8S1APM2</accession>
<dbReference type="AlphaFoldDB" id="A0A8S1APM2"/>